<evidence type="ECO:0000313" key="3">
    <source>
        <dbReference type="Proteomes" id="UP000559117"/>
    </source>
</evidence>
<gene>
    <name evidence="2" type="ORF">HNR32_000624</name>
</gene>
<keyword evidence="1" id="KW-0812">Transmembrane</keyword>
<proteinExistence type="predicted"/>
<dbReference type="AlphaFoldDB" id="A0A840UEP6"/>
<feature type="transmembrane region" description="Helical" evidence="1">
    <location>
        <begin position="76"/>
        <end position="94"/>
    </location>
</feature>
<reference evidence="2 3" key="1">
    <citation type="submission" date="2020-08" db="EMBL/GenBank/DDBJ databases">
        <title>Genomic Encyclopedia of Type Strains, Phase IV (KMG-IV): sequencing the most valuable type-strain genomes for metagenomic binning, comparative biology and taxonomic classification.</title>
        <authorList>
            <person name="Goeker M."/>
        </authorList>
    </citation>
    <scope>NUCLEOTIDE SEQUENCE [LARGE SCALE GENOMIC DNA]</scope>
    <source>
        <strain evidence="2 3">DSM 24661</strain>
    </source>
</reference>
<organism evidence="2 3">
    <name type="scientific">Pectinatus brassicae</name>
    <dbReference type="NCBI Taxonomy" id="862415"/>
    <lineage>
        <taxon>Bacteria</taxon>
        <taxon>Bacillati</taxon>
        <taxon>Bacillota</taxon>
        <taxon>Negativicutes</taxon>
        <taxon>Selenomonadales</taxon>
        <taxon>Selenomonadaceae</taxon>
        <taxon>Pectinatus</taxon>
    </lineage>
</organism>
<name>A0A840UEP6_9FIRM</name>
<dbReference type="EMBL" id="JACHFH010000005">
    <property type="protein sequence ID" value="MBB5335499.1"/>
    <property type="molecule type" value="Genomic_DNA"/>
</dbReference>
<protein>
    <submittedName>
        <fullName evidence="2">Uncharacterized protein</fullName>
    </submittedName>
</protein>
<accession>A0A840UEP6</accession>
<dbReference type="RefSeq" id="WP_183859551.1">
    <property type="nucleotide sequence ID" value="NZ_JACHFH010000005.1"/>
</dbReference>
<dbReference type="Proteomes" id="UP000559117">
    <property type="component" value="Unassembled WGS sequence"/>
</dbReference>
<sequence>MICYKCSKEIGDNKHCPYCGHDNTIAVMSDREKNSYVGVTIEDGNNRHYRSRGKTGNGRYKKYGSLLWQLTRSNNLLSRILLTLGIAAVIAFVIFVALPFLSIAVISILVIWAVFKLLH</sequence>
<evidence type="ECO:0000256" key="1">
    <source>
        <dbReference type="SAM" id="Phobius"/>
    </source>
</evidence>
<keyword evidence="1" id="KW-0472">Membrane</keyword>
<evidence type="ECO:0000313" key="2">
    <source>
        <dbReference type="EMBL" id="MBB5335499.1"/>
    </source>
</evidence>
<comment type="caution">
    <text evidence="2">The sequence shown here is derived from an EMBL/GenBank/DDBJ whole genome shotgun (WGS) entry which is preliminary data.</text>
</comment>
<keyword evidence="3" id="KW-1185">Reference proteome</keyword>
<keyword evidence="1" id="KW-1133">Transmembrane helix</keyword>